<dbReference type="AlphaFoldDB" id="A0AAD5A7G7"/>
<protein>
    <submittedName>
        <fullName evidence="1">Uncharacterized protein</fullName>
    </submittedName>
</protein>
<name>A0AAD5A7G7_SILAS</name>
<evidence type="ECO:0000313" key="2">
    <source>
        <dbReference type="Proteomes" id="UP001205998"/>
    </source>
</evidence>
<gene>
    <name evidence="1" type="ORF">C0J50_9307</name>
</gene>
<reference evidence="1" key="1">
    <citation type="submission" date="2018-07" db="EMBL/GenBank/DDBJ databases">
        <title>Comparative genomics of catfishes provides insights into carnivory and benthic adaptation.</title>
        <authorList>
            <person name="Zhang Y."/>
            <person name="Wang D."/>
            <person name="Peng Z."/>
            <person name="Zheng S."/>
            <person name="Shao F."/>
            <person name="Tao W."/>
        </authorList>
    </citation>
    <scope>NUCLEOTIDE SEQUENCE</scope>
    <source>
        <strain evidence="1">Chongqing</strain>
    </source>
</reference>
<keyword evidence="2" id="KW-1185">Reference proteome</keyword>
<proteinExistence type="predicted"/>
<feature type="non-terminal residue" evidence="1">
    <location>
        <position position="1"/>
    </location>
</feature>
<dbReference type="Proteomes" id="UP001205998">
    <property type="component" value="Unassembled WGS sequence"/>
</dbReference>
<dbReference type="EMBL" id="MU574130">
    <property type="protein sequence ID" value="KAI5610537.1"/>
    <property type="molecule type" value="Genomic_DNA"/>
</dbReference>
<comment type="caution">
    <text evidence="1">The sequence shown here is derived from an EMBL/GenBank/DDBJ whole genome shotgun (WGS) entry which is preliminary data.</text>
</comment>
<evidence type="ECO:0000313" key="1">
    <source>
        <dbReference type="EMBL" id="KAI5610537.1"/>
    </source>
</evidence>
<accession>A0AAD5A7G7</accession>
<sequence>VVSDKGTPRKDDSFVSKAMEYMFGW</sequence>
<organism evidence="1 2">
    <name type="scientific">Silurus asotus</name>
    <name type="common">Amur catfish</name>
    <name type="synonym">Parasilurus asotus</name>
    <dbReference type="NCBI Taxonomy" id="30991"/>
    <lineage>
        <taxon>Eukaryota</taxon>
        <taxon>Metazoa</taxon>
        <taxon>Chordata</taxon>
        <taxon>Craniata</taxon>
        <taxon>Vertebrata</taxon>
        <taxon>Euteleostomi</taxon>
        <taxon>Actinopterygii</taxon>
        <taxon>Neopterygii</taxon>
        <taxon>Teleostei</taxon>
        <taxon>Ostariophysi</taxon>
        <taxon>Siluriformes</taxon>
        <taxon>Siluridae</taxon>
        <taxon>Silurus</taxon>
    </lineage>
</organism>